<evidence type="ECO:0000313" key="2">
    <source>
        <dbReference type="Proteomes" id="UP000479710"/>
    </source>
</evidence>
<dbReference type="Proteomes" id="UP000479710">
    <property type="component" value="Unassembled WGS sequence"/>
</dbReference>
<protein>
    <submittedName>
        <fullName evidence="1">Uncharacterized protein</fullName>
    </submittedName>
</protein>
<organism evidence="1 2">
    <name type="scientific">Oryza meyeriana var. granulata</name>
    <dbReference type="NCBI Taxonomy" id="110450"/>
    <lineage>
        <taxon>Eukaryota</taxon>
        <taxon>Viridiplantae</taxon>
        <taxon>Streptophyta</taxon>
        <taxon>Embryophyta</taxon>
        <taxon>Tracheophyta</taxon>
        <taxon>Spermatophyta</taxon>
        <taxon>Magnoliopsida</taxon>
        <taxon>Liliopsida</taxon>
        <taxon>Poales</taxon>
        <taxon>Poaceae</taxon>
        <taxon>BOP clade</taxon>
        <taxon>Oryzoideae</taxon>
        <taxon>Oryzeae</taxon>
        <taxon>Oryzinae</taxon>
        <taxon>Oryza</taxon>
        <taxon>Oryza meyeriana</taxon>
    </lineage>
</organism>
<evidence type="ECO:0000313" key="1">
    <source>
        <dbReference type="EMBL" id="KAF0909730.1"/>
    </source>
</evidence>
<comment type="caution">
    <text evidence="1">The sequence shown here is derived from an EMBL/GenBank/DDBJ whole genome shotgun (WGS) entry which is preliminary data.</text>
</comment>
<dbReference type="EMBL" id="SPHZ02000006">
    <property type="protein sequence ID" value="KAF0909730.1"/>
    <property type="molecule type" value="Genomic_DNA"/>
</dbReference>
<keyword evidence="2" id="KW-1185">Reference proteome</keyword>
<dbReference type="AlphaFoldDB" id="A0A6G1DBD9"/>
<reference evidence="1 2" key="1">
    <citation type="submission" date="2019-11" db="EMBL/GenBank/DDBJ databases">
        <title>Whole genome sequence of Oryza granulata.</title>
        <authorList>
            <person name="Li W."/>
        </authorList>
    </citation>
    <scope>NUCLEOTIDE SEQUENCE [LARGE SCALE GENOMIC DNA]</scope>
    <source>
        <strain evidence="2">cv. Menghai</strain>
        <tissue evidence="1">Leaf</tissue>
    </source>
</reference>
<proteinExistence type="predicted"/>
<gene>
    <name evidence="1" type="ORF">E2562_000061</name>
</gene>
<accession>A0A6G1DBD9</accession>
<sequence length="103" mass="11100">MEVAQQVTVADSHQREGAHRTALAGLSPLAARGFCPPRQWCLVALGVGREHGWDLGGGEDEVVGEGGDQKKVFVMKFSEVGILALREEKEGFKGNFVHDGIRA</sequence>
<name>A0A6G1DBD9_9ORYZ</name>